<organism evidence="1 2">
    <name type="scientific">Dorcoceras hygrometricum</name>
    <dbReference type="NCBI Taxonomy" id="472368"/>
    <lineage>
        <taxon>Eukaryota</taxon>
        <taxon>Viridiplantae</taxon>
        <taxon>Streptophyta</taxon>
        <taxon>Embryophyta</taxon>
        <taxon>Tracheophyta</taxon>
        <taxon>Spermatophyta</taxon>
        <taxon>Magnoliopsida</taxon>
        <taxon>eudicotyledons</taxon>
        <taxon>Gunneridae</taxon>
        <taxon>Pentapetalae</taxon>
        <taxon>asterids</taxon>
        <taxon>lamiids</taxon>
        <taxon>Lamiales</taxon>
        <taxon>Gesneriaceae</taxon>
        <taxon>Didymocarpoideae</taxon>
        <taxon>Trichosporeae</taxon>
        <taxon>Loxocarpinae</taxon>
        <taxon>Dorcoceras</taxon>
    </lineage>
</organism>
<name>A0A2Z7CXL7_9LAMI</name>
<evidence type="ECO:0000313" key="1">
    <source>
        <dbReference type="EMBL" id="KZV49596.1"/>
    </source>
</evidence>
<sequence>MDPQIQLKHGASPGSIHIKNKLGLRDEGIDQLNFHSAQLGYIQSQGAKQKLVESSKLVPDEILKTGTRRNPQNAAFQLNHTTSRCSLDWFLKSTAGHPVATYKTRRLTKSNDAVTHASITTRNCSSSRNTIPPATGSSILRLVILSRAQRLPDATQAQQLLFHFHQLQATVTIKFQSYQSLATALLIQYLEEFDNS</sequence>
<dbReference type="Proteomes" id="UP000250235">
    <property type="component" value="Unassembled WGS sequence"/>
</dbReference>
<dbReference type="AlphaFoldDB" id="A0A2Z7CXL7"/>
<accession>A0A2Z7CXL7</accession>
<dbReference type="EMBL" id="KQ993007">
    <property type="protein sequence ID" value="KZV49596.1"/>
    <property type="molecule type" value="Genomic_DNA"/>
</dbReference>
<protein>
    <submittedName>
        <fullName evidence="1">Uncharacterized protein</fullName>
    </submittedName>
</protein>
<keyword evidence="2" id="KW-1185">Reference proteome</keyword>
<proteinExistence type="predicted"/>
<evidence type="ECO:0000313" key="2">
    <source>
        <dbReference type="Proteomes" id="UP000250235"/>
    </source>
</evidence>
<gene>
    <name evidence="1" type="ORF">F511_15456</name>
</gene>
<reference evidence="1 2" key="1">
    <citation type="journal article" date="2015" name="Proc. Natl. Acad. Sci. U.S.A.">
        <title>The resurrection genome of Boea hygrometrica: A blueprint for survival of dehydration.</title>
        <authorList>
            <person name="Xiao L."/>
            <person name="Yang G."/>
            <person name="Zhang L."/>
            <person name="Yang X."/>
            <person name="Zhao S."/>
            <person name="Ji Z."/>
            <person name="Zhou Q."/>
            <person name="Hu M."/>
            <person name="Wang Y."/>
            <person name="Chen M."/>
            <person name="Xu Y."/>
            <person name="Jin H."/>
            <person name="Xiao X."/>
            <person name="Hu G."/>
            <person name="Bao F."/>
            <person name="Hu Y."/>
            <person name="Wan P."/>
            <person name="Li L."/>
            <person name="Deng X."/>
            <person name="Kuang T."/>
            <person name="Xiang C."/>
            <person name="Zhu J.K."/>
            <person name="Oliver M.J."/>
            <person name="He Y."/>
        </authorList>
    </citation>
    <scope>NUCLEOTIDE SEQUENCE [LARGE SCALE GENOMIC DNA]</scope>
    <source>
        <strain evidence="2">cv. XS01</strain>
    </source>
</reference>